<dbReference type="EMBL" id="CACTIH010009260">
    <property type="protein sequence ID" value="CAA3028515.1"/>
    <property type="molecule type" value="Genomic_DNA"/>
</dbReference>
<name>A0A8S0VBS9_OLEEU</name>
<accession>A0A8S0VBS9</accession>
<evidence type="ECO:0000313" key="2">
    <source>
        <dbReference type="EMBL" id="CAA3028515.1"/>
    </source>
</evidence>
<feature type="region of interest" description="Disordered" evidence="1">
    <location>
        <begin position="1"/>
        <end position="46"/>
    </location>
</feature>
<keyword evidence="3" id="KW-1185">Reference proteome</keyword>
<protein>
    <submittedName>
        <fullName evidence="2">Uncharacterized protein</fullName>
    </submittedName>
</protein>
<reference evidence="2 3" key="1">
    <citation type="submission" date="2019-12" db="EMBL/GenBank/DDBJ databases">
        <authorList>
            <person name="Alioto T."/>
            <person name="Alioto T."/>
            <person name="Gomez Garrido J."/>
        </authorList>
    </citation>
    <scope>NUCLEOTIDE SEQUENCE [LARGE SCALE GENOMIC DNA]</scope>
</reference>
<organism evidence="2 3">
    <name type="scientific">Olea europaea subsp. europaea</name>
    <dbReference type="NCBI Taxonomy" id="158383"/>
    <lineage>
        <taxon>Eukaryota</taxon>
        <taxon>Viridiplantae</taxon>
        <taxon>Streptophyta</taxon>
        <taxon>Embryophyta</taxon>
        <taxon>Tracheophyta</taxon>
        <taxon>Spermatophyta</taxon>
        <taxon>Magnoliopsida</taxon>
        <taxon>eudicotyledons</taxon>
        <taxon>Gunneridae</taxon>
        <taxon>Pentapetalae</taxon>
        <taxon>asterids</taxon>
        <taxon>lamiids</taxon>
        <taxon>Lamiales</taxon>
        <taxon>Oleaceae</taxon>
        <taxon>Oleeae</taxon>
        <taxon>Olea</taxon>
    </lineage>
</organism>
<evidence type="ECO:0000256" key="1">
    <source>
        <dbReference type="SAM" id="MobiDB-lite"/>
    </source>
</evidence>
<dbReference type="Proteomes" id="UP000594638">
    <property type="component" value="Unassembled WGS sequence"/>
</dbReference>
<dbReference type="Gramene" id="OE9A007289T1">
    <property type="protein sequence ID" value="OE9A007289C1"/>
    <property type="gene ID" value="OE9A007289"/>
</dbReference>
<evidence type="ECO:0000313" key="3">
    <source>
        <dbReference type="Proteomes" id="UP000594638"/>
    </source>
</evidence>
<comment type="caution">
    <text evidence="2">The sequence shown here is derived from an EMBL/GenBank/DDBJ whole genome shotgun (WGS) entry which is preliminary data.</text>
</comment>
<proteinExistence type="predicted"/>
<sequence>MSTPLWRNSGAYPAPRVPQQPKLEVRSRRKRLPLRLPRPHSTEATEATAAVGAPGLDLGPVFSLTRRVVIGPARSRRIEIEWHVGRNAGSTGASVAVGPPGGRSWPRVTPRPRGIEMATVTEARSWPSVQSNMQSCTKSAEIKGDRDRVACRSQRRCYGSLCVGGSTGARSSPSVQHRDQGGSR</sequence>
<feature type="region of interest" description="Disordered" evidence="1">
    <location>
        <begin position="162"/>
        <end position="184"/>
    </location>
</feature>
<gene>
    <name evidence="2" type="ORF">OLEA9_A007289</name>
</gene>
<dbReference type="AlphaFoldDB" id="A0A8S0VBS9"/>